<feature type="region of interest" description="Disordered" evidence="1">
    <location>
        <begin position="39"/>
        <end position="72"/>
    </location>
</feature>
<dbReference type="EMBL" id="BMWC01000003">
    <property type="protein sequence ID" value="GGW98295.1"/>
    <property type="molecule type" value="Genomic_DNA"/>
</dbReference>
<gene>
    <name evidence="2" type="ORF">GCM10010383_30620</name>
</gene>
<organism evidence="2 3">
    <name type="scientific">Streptomyces lomondensis</name>
    <dbReference type="NCBI Taxonomy" id="68229"/>
    <lineage>
        <taxon>Bacteria</taxon>
        <taxon>Bacillati</taxon>
        <taxon>Actinomycetota</taxon>
        <taxon>Actinomycetes</taxon>
        <taxon>Kitasatosporales</taxon>
        <taxon>Streptomycetaceae</taxon>
        <taxon>Streptomyces</taxon>
    </lineage>
</organism>
<name>A0ABQ2X3X5_9ACTN</name>
<protein>
    <submittedName>
        <fullName evidence="2">Uncharacterized protein</fullName>
    </submittedName>
</protein>
<sequence length="72" mass="7283">MWGGQVAPLAAGEGVDDPDEVIALAETVVEPVAVAEGDAPAVRRPGGGAGRAVRGQWRGQQAFLPGGEVPHE</sequence>
<evidence type="ECO:0000256" key="1">
    <source>
        <dbReference type="SAM" id="MobiDB-lite"/>
    </source>
</evidence>
<reference evidence="3" key="1">
    <citation type="journal article" date="2019" name="Int. J. Syst. Evol. Microbiol.">
        <title>The Global Catalogue of Microorganisms (GCM) 10K type strain sequencing project: providing services to taxonomists for standard genome sequencing and annotation.</title>
        <authorList>
            <consortium name="The Broad Institute Genomics Platform"/>
            <consortium name="The Broad Institute Genome Sequencing Center for Infectious Disease"/>
            <person name="Wu L."/>
            <person name="Ma J."/>
        </authorList>
    </citation>
    <scope>NUCLEOTIDE SEQUENCE [LARGE SCALE GENOMIC DNA]</scope>
    <source>
        <strain evidence="3">JCM 4866</strain>
    </source>
</reference>
<evidence type="ECO:0000313" key="2">
    <source>
        <dbReference type="EMBL" id="GGW98295.1"/>
    </source>
</evidence>
<comment type="caution">
    <text evidence="2">The sequence shown here is derived from an EMBL/GenBank/DDBJ whole genome shotgun (WGS) entry which is preliminary data.</text>
</comment>
<accession>A0ABQ2X3X5</accession>
<feature type="compositionally biased region" description="Low complexity" evidence="1">
    <location>
        <begin position="51"/>
        <end position="62"/>
    </location>
</feature>
<dbReference type="Proteomes" id="UP000617743">
    <property type="component" value="Unassembled WGS sequence"/>
</dbReference>
<keyword evidence="3" id="KW-1185">Reference proteome</keyword>
<evidence type="ECO:0000313" key="3">
    <source>
        <dbReference type="Proteomes" id="UP000617743"/>
    </source>
</evidence>
<proteinExistence type="predicted"/>